<proteinExistence type="predicted"/>
<reference evidence="2 3" key="1">
    <citation type="submission" date="2017-06" db="EMBL/GenBank/DDBJ databases">
        <authorList>
            <person name="Kim H.J."/>
            <person name="Triplett B.A."/>
        </authorList>
    </citation>
    <scope>NUCLEOTIDE SEQUENCE [LARGE SCALE GENOMIC DNA]</scope>
    <source>
        <strain evidence="2 3">DSM 29339</strain>
    </source>
</reference>
<dbReference type="Proteomes" id="UP000198426">
    <property type="component" value="Unassembled WGS sequence"/>
</dbReference>
<keyword evidence="1" id="KW-0812">Transmembrane</keyword>
<feature type="transmembrane region" description="Helical" evidence="1">
    <location>
        <begin position="37"/>
        <end position="55"/>
    </location>
</feature>
<evidence type="ECO:0008006" key="4">
    <source>
        <dbReference type="Google" id="ProtNLM"/>
    </source>
</evidence>
<keyword evidence="1" id="KW-1133">Transmembrane helix</keyword>
<dbReference type="OrthoDB" id="283083at2"/>
<dbReference type="EMBL" id="FZOY01000006">
    <property type="protein sequence ID" value="SNT09545.1"/>
    <property type="molecule type" value="Genomic_DNA"/>
</dbReference>
<dbReference type="InterPro" id="IPR025489">
    <property type="entry name" value="DUF4381"/>
</dbReference>
<protein>
    <recommendedName>
        <fullName evidence="4">DUF4381 domain-containing protein</fullName>
    </recommendedName>
</protein>
<evidence type="ECO:0000313" key="3">
    <source>
        <dbReference type="Proteomes" id="UP000198426"/>
    </source>
</evidence>
<dbReference type="Pfam" id="PF14316">
    <property type="entry name" value="DUF4381"/>
    <property type="match status" value="1"/>
</dbReference>
<dbReference type="AlphaFoldDB" id="A0A239JUS8"/>
<keyword evidence="3" id="KW-1185">Reference proteome</keyword>
<evidence type="ECO:0000313" key="2">
    <source>
        <dbReference type="EMBL" id="SNT09545.1"/>
    </source>
</evidence>
<dbReference type="RefSeq" id="WP_089234031.1">
    <property type="nucleotide sequence ID" value="NZ_FZOY01000006.1"/>
</dbReference>
<organism evidence="2 3">
    <name type="scientific">Tropicimonas sediminicola</name>
    <dbReference type="NCBI Taxonomy" id="1031541"/>
    <lineage>
        <taxon>Bacteria</taxon>
        <taxon>Pseudomonadati</taxon>
        <taxon>Pseudomonadota</taxon>
        <taxon>Alphaproteobacteria</taxon>
        <taxon>Rhodobacterales</taxon>
        <taxon>Roseobacteraceae</taxon>
        <taxon>Tropicimonas</taxon>
    </lineage>
</organism>
<sequence>MADLPDTDGKNLVEMLDMLKPVPEPAPISMWPATGGWIWLGLVLLALAVWGGWRWREHRRANAYRRAALVEIGQAGDDPARLAEILRRAALSAYPRAQVASETGADWLAFLAASCPGCDFTGEAGKALVQAPWRPLPPDPAVTRLVETWVRRHRRGEAAA</sequence>
<name>A0A239JUS8_9RHOB</name>
<keyword evidence="1" id="KW-0472">Membrane</keyword>
<accession>A0A239JUS8</accession>
<gene>
    <name evidence="2" type="ORF">SAMN05421757_10679</name>
</gene>
<evidence type="ECO:0000256" key="1">
    <source>
        <dbReference type="SAM" id="Phobius"/>
    </source>
</evidence>